<name>A0A2P5XDB4_GOSBA</name>
<accession>A0A2P5XDB4</accession>
<dbReference type="AlphaFoldDB" id="A0A2P5XDB4"/>
<organism evidence="1 2">
    <name type="scientific">Gossypium barbadense</name>
    <name type="common">Sea Island cotton</name>
    <name type="synonym">Hibiscus barbadensis</name>
    <dbReference type="NCBI Taxonomy" id="3634"/>
    <lineage>
        <taxon>Eukaryota</taxon>
        <taxon>Viridiplantae</taxon>
        <taxon>Streptophyta</taxon>
        <taxon>Embryophyta</taxon>
        <taxon>Tracheophyta</taxon>
        <taxon>Spermatophyta</taxon>
        <taxon>Magnoliopsida</taxon>
        <taxon>eudicotyledons</taxon>
        <taxon>Gunneridae</taxon>
        <taxon>Pentapetalae</taxon>
        <taxon>rosids</taxon>
        <taxon>malvids</taxon>
        <taxon>Malvales</taxon>
        <taxon>Malvaceae</taxon>
        <taxon>Malvoideae</taxon>
        <taxon>Gossypium</taxon>
    </lineage>
</organism>
<protein>
    <submittedName>
        <fullName evidence="1">Uncharacterized protein</fullName>
    </submittedName>
</protein>
<reference evidence="1 2" key="1">
    <citation type="submission" date="2015-01" db="EMBL/GenBank/DDBJ databases">
        <title>Genome of allotetraploid Gossypium barbadense reveals genomic plasticity and fiber elongation in cotton evolution.</title>
        <authorList>
            <person name="Chen X."/>
            <person name="Liu X."/>
            <person name="Zhao B."/>
            <person name="Zheng H."/>
            <person name="Hu Y."/>
            <person name="Lu G."/>
            <person name="Yang C."/>
            <person name="Chen J."/>
            <person name="Shan C."/>
            <person name="Zhang L."/>
            <person name="Zhou Y."/>
            <person name="Wang L."/>
            <person name="Guo W."/>
            <person name="Bai Y."/>
            <person name="Ruan J."/>
            <person name="Shangguan X."/>
            <person name="Mao Y."/>
            <person name="Jiang J."/>
            <person name="Zhu Y."/>
            <person name="Lei J."/>
            <person name="Kang H."/>
            <person name="Chen S."/>
            <person name="He X."/>
            <person name="Wang R."/>
            <person name="Wang Y."/>
            <person name="Chen J."/>
            <person name="Wang L."/>
            <person name="Yu S."/>
            <person name="Wang B."/>
            <person name="Wei J."/>
            <person name="Song S."/>
            <person name="Lu X."/>
            <person name="Gao Z."/>
            <person name="Gu W."/>
            <person name="Deng X."/>
            <person name="Ma D."/>
            <person name="Wang S."/>
            <person name="Liang W."/>
            <person name="Fang L."/>
            <person name="Cai C."/>
            <person name="Zhu X."/>
            <person name="Zhou B."/>
            <person name="Zhang Y."/>
            <person name="Chen Z."/>
            <person name="Xu S."/>
            <person name="Zhu R."/>
            <person name="Wang S."/>
            <person name="Zhang T."/>
            <person name="Zhao G."/>
        </authorList>
    </citation>
    <scope>NUCLEOTIDE SEQUENCE [LARGE SCALE GENOMIC DNA]</scope>
    <source>
        <strain evidence="2">cv. Xinhai21</strain>
        <tissue evidence="1">Leaf</tissue>
    </source>
</reference>
<evidence type="ECO:0000313" key="2">
    <source>
        <dbReference type="Proteomes" id="UP000239757"/>
    </source>
</evidence>
<evidence type="ECO:0000313" key="1">
    <source>
        <dbReference type="EMBL" id="PPS01337.1"/>
    </source>
</evidence>
<gene>
    <name evidence="1" type="ORF">GOBAR_AA19311</name>
</gene>
<sequence>MVQIDEWFTYQQLEMFTGVQEPKTPISPLMIVLLQLPYKNDVALETFHANSTVEQWLSPWFSNPMTKVQTLLM</sequence>
<dbReference type="EMBL" id="KZ665125">
    <property type="protein sequence ID" value="PPS01337.1"/>
    <property type="molecule type" value="Genomic_DNA"/>
</dbReference>
<proteinExistence type="predicted"/>
<dbReference type="Proteomes" id="UP000239757">
    <property type="component" value="Unassembled WGS sequence"/>
</dbReference>